<reference evidence="1 2" key="1">
    <citation type="submission" date="2014-03" db="EMBL/GenBank/DDBJ databases">
        <title>Draft genome sequence of the novel thermoacidophilic archaea Acidianus copahuensis ALE1 strain, isolated from Copahue volcanic area in Neuquen Argentina.</title>
        <authorList>
            <person name="Urbieta M.S."/>
            <person name="Rascovan N."/>
            <person name="Castro C."/>
            <person name="Revale S."/>
            <person name="Giaveno M.A."/>
            <person name="Vazquez M.P."/>
            <person name="Donati E.R."/>
        </authorList>
    </citation>
    <scope>NUCLEOTIDE SEQUENCE [LARGE SCALE GENOMIC DNA]</scope>
    <source>
        <strain evidence="1 2">ALE1</strain>
    </source>
</reference>
<dbReference type="RefSeq" id="WP_048099020.1">
    <property type="nucleotide sequence ID" value="NZ_JFZT01000020.1"/>
</dbReference>
<evidence type="ECO:0008006" key="3">
    <source>
        <dbReference type="Google" id="ProtNLM"/>
    </source>
</evidence>
<comment type="caution">
    <text evidence="1">The sequence shown here is derived from an EMBL/GenBank/DDBJ whole genome shotgun (WGS) entry which is preliminary data.</text>
</comment>
<protein>
    <recommendedName>
        <fullName evidence="3">Transposase</fullName>
    </recommendedName>
</protein>
<dbReference type="AlphaFoldDB" id="A0A031LT95"/>
<dbReference type="Proteomes" id="UP000024332">
    <property type="component" value="Unassembled WGS sequence"/>
</dbReference>
<dbReference type="EMBL" id="JFZT01000020">
    <property type="protein sequence ID" value="EZQ10714.1"/>
    <property type="molecule type" value="Genomic_DNA"/>
</dbReference>
<name>A0A031LT95_9CREN</name>
<organism evidence="1 2">
    <name type="scientific">Candidatus Acidianus copahuensis</name>
    <dbReference type="NCBI Taxonomy" id="1160895"/>
    <lineage>
        <taxon>Archaea</taxon>
        <taxon>Thermoproteota</taxon>
        <taxon>Thermoprotei</taxon>
        <taxon>Sulfolobales</taxon>
        <taxon>Sulfolobaceae</taxon>
        <taxon>Acidianus</taxon>
    </lineage>
</organism>
<proteinExistence type="predicted"/>
<sequence length="67" mass="7815">MKKAKERVSRREKVEKQFLNIYVNKMLTLENAIFNGDWNSGETLMVSPFANRTLFNDKPVGELKKNP</sequence>
<evidence type="ECO:0000313" key="2">
    <source>
        <dbReference type="Proteomes" id="UP000024332"/>
    </source>
</evidence>
<dbReference type="STRING" id="1160895.CM19_03535"/>
<evidence type="ECO:0000313" key="1">
    <source>
        <dbReference type="EMBL" id="EZQ10714.1"/>
    </source>
</evidence>
<gene>
    <name evidence="1" type="ORF">CM19_03535</name>
</gene>
<keyword evidence="2" id="KW-1185">Reference proteome</keyword>
<accession>A0A031LT95</accession>